<name>A0AAD6NA93_PENCN</name>
<dbReference type="Gene3D" id="1.20.1250.20">
    <property type="entry name" value="MFS general substrate transporter like domains"/>
    <property type="match status" value="1"/>
</dbReference>
<dbReference type="PANTHER" id="PTHR11360">
    <property type="entry name" value="MONOCARBOXYLATE TRANSPORTER"/>
    <property type="match status" value="1"/>
</dbReference>
<feature type="transmembrane region" description="Helical" evidence="1">
    <location>
        <begin position="205"/>
        <end position="227"/>
    </location>
</feature>
<organism evidence="3 4">
    <name type="scientific">Penicillium canescens</name>
    <dbReference type="NCBI Taxonomy" id="5083"/>
    <lineage>
        <taxon>Eukaryota</taxon>
        <taxon>Fungi</taxon>
        <taxon>Dikarya</taxon>
        <taxon>Ascomycota</taxon>
        <taxon>Pezizomycotina</taxon>
        <taxon>Eurotiomycetes</taxon>
        <taxon>Eurotiomycetidae</taxon>
        <taxon>Eurotiales</taxon>
        <taxon>Aspergillaceae</taxon>
        <taxon>Penicillium</taxon>
    </lineage>
</organism>
<protein>
    <recommendedName>
        <fullName evidence="5">Monocarboxylate transporter</fullName>
    </recommendedName>
</protein>
<keyword evidence="1" id="KW-1133">Transmembrane helix</keyword>
<evidence type="ECO:0000256" key="2">
    <source>
        <dbReference type="SAM" id="SignalP"/>
    </source>
</evidence>
<feature type="chain" id="PRO_5042000102" description="Monocarboxylate transporter" evidence="2">
    <location>
        <begin position="21"/>
        <end position="408"/>
    </location>
</feature>
<dbReference type="InterPro" id="IPR050327">
    <property type="entry name" value="Proton-linked_MCT"/>
</dbReference>
<gene>
    <name evidence="3" type="ORF">N7460_006112</name>
</gene>
<evidence type="ECO:0000313" key="4">
    <source>
        <dbReference type="Proteomes" id="UP001219568"/>
    </source>
</evidence>
<keyword evidence="1" id="KW-0812">Transmembrane</keyword>
<dbReference type="PANTHER" id="PTHR11360:SF315">
    <property type="entry name" value="TRANSPORTER MCH2-RELATED"/>
    <property type="match status" value="1"/>
</dbReference>
<reference evidence="3" key="2">
    <citation type="submission" date="2023-01" db="EMBL/GenBank/DDBJ databases">
        <authorList>
            <person name="Petersen C."/>
        </authorList>
    </citation>
    <scope>NUCLEOTIDE SEQUENCE</scope>
    <source>
        <strain evidence="3">IBT 15450</strain>
    </source>
</reference>
<keyword evidence="2" id="KW-0732">Signal</keyword>
<evidence type="ECO:0000313" key="3">
    <source>
        <dbReference type="EMBL" id="KAJ6044757.1"/>
    </source>
</evidence>
<dbReference type="AlphaFoldDB" id="A0AAD6NA93"/>
<comment type="caution">
    <text evidence="3">The sequence shown here is derived from an EMBL/GenBank/DDBJ whole genome shotgun (WGS) entry which is preliminary data.</text>
</comment>
<feature type="transmembrane region" description="Helical" evidence="1">
    <location>
        <begin position="267"/>
        <end position="286"/>
    </location>
</feature>
<accession>A0AAD6NA93</accession>
<keyword evidence="4" id="KW-1185">Reference proteome</keyword>
<feature type="transmembrane region" description="Helical" evidence="1">
    <location>
        <begin position="355"/>
        <end position="376"/>
    </location>
</feature>
<feature type="transmembrane region" description="Helical" evidence="1">
    <location>
        <begin position="233"/>
        <end position="255"/>
    </location>
</feature>
<evidence type="ECO:0008006" key="5">
    <source>
        <dbReference type="Google" id="ProtNLM"/>
    </source>
</evidence>
<keyword evidence="1" id="KW-0472">Membrane</keyword>
<dbReference type="EMBL" id="JAQJZL010000004">
    <property type="protein sequence ID" value="KAJ6044757.1"/>
    <property type="molecule type" value="Genomic_DNA"/>
</dbReference>
<proteinExistence type="predicted"/>
<feature type="signal peptide" evidence="2">
    <location>
        <begin position="1"/>
        <end position="20"/>
    </location>
</feature>
<feature type="transmembrane region" description="Helical" evidence="1">
    <location>
        <begin position="292"/>
        <end position="313"/>
    </location>
</feature>
<feature type="transmembrane region" description="Helical" evidence="1">
    <location>
        <begin position="325"/>
        <end position="349"/>
    </location>
</feature>
<dbReference type="Proteomes" id="UP001219568">
    <property type="component" value="Unassembled WGS sequence"/>
</dbReference>
<sequence>MVATAGSALCVYFWLMRTLGGEQCMGYLSRLLLIQFNLSWRHPPRIFVNWWSCHISSSIDIASYTRFEPQARYPDHHVNRHRPGVSFLDTCIILSQNLASLSQPRPSIRVWTGLLIHNCHGSSSAVVWEGTQPSCWYCSVRRWVRPPGLQFERQCCHRIRGTKMDVSAPGFCTLAAKLVSSLLLMDRKSSVRPRDKVFNFREYSYVEVILVITWGLLTEPSYIVLLYPLPNYASSVGLSARALLNLGLAVGRLIVGFCSDAFCRINVAAVMTAACGFLCLVLWIPAKTYPVLLIFAITSGTVAGTFWGCVTPVKTEVMGLQRLPSAFSMICLLLVRPTTFAEPIALQIASQSGYLASQIFVSCMFFCGGGASVCALRSWKICEIRNKAHRERQHEFSHGATDELKKRS</sequence>
<dbReference type="InterPro" id="IPR036259">
    <property type="entry name" value="MFS_trans_sf"/>
</dbReference>
<dbReference type="SUPFAM" id="SSF103473">
    <property type="entry name" value="MFS general substrate transporter"/>
    <property type="match status" value="1"/>
</dbReference>
<evidence type="ECO:0000256" key="1">
    <source>
        <dbReference type="SAM" id="Phobius"/>
    </source>
</evidence>
<reference evidence="3" key="1">
    <citation type="journal article" date="2023" name="IMA Fungus">
        <title>Comparative genomic study of the Penicillium genus elucidates a diverse pangenome and 15 lateral gene transfer events.</title>
        <authorList>
            <person name="Petersen C."/>
            <person name="Sorensen T."/>
            <person name="Nielsen M.R."/>
            <person name="Sondergaard T.E."/>
            <person name="Sorensen J.L."/>
            <person name="Fitzpatrick D.A."/>
            <person name="Frisvad J.C."/>
            <person name="Nielsen K.L."/>
        </authorList>
    </citation>
    <scope>NUCLEOTIDE SEQUENCE</scope>
    <source>
        <strain evidence="3">IBT 15450</strain>
    </source>
</reference>